<dbReference type="Pfam" id="PF02784">
    <property type="entry name" value="Orn_Arg_deC_N"/>
    <property type="match status" value="1"/>
</dbReference>
<comment type="pathway">
    <text evidence="5 8">Amino-acid biosynthesis; L-lysine biosynthesis via DAP pathway; L-lysine from DL-2,6-diaminopimelate: step 1/1.</text>
</comment>
<dbReference type="InterPro" id="IPR000183">
    <property type="entry name" value="Orn/DAP/Arg_de-COase"/>
</dbReference>
<dbReference type="FunFam" id="3.20.20.10:FF:000003">
    <property type="entry name" value="Diaminopimelate decarboxylase"/>
    <property type="match status" value="1"/>
</dbReference>
<dbReference type="EC" id="4.1.1.20" evidence="5 6"/>
<dbReference type="Gene3D" id="2.40.37.10">
    <property type="entry name" value="Lyase, Ornithine Decarboxylase, Chain A, domain 1"/>
    <property type="match status" value="1"/>
</dbReference>
<comment type="cofactor">
    <cofactor evidence="1 5 7 8">
        <name>pyridoxal 5'-phosphate</name>
        <dbReference type="ChEBI" id="CHEBI:597326"/>
    </cofactor>
</comment>
<feature type="binding site" evidence="5">
    <location>
        <position position="268"/>
    </location>
    <ligand>
        <name>substrate</name>
    </ligand>
</feature>
<evidence type="ECO:0000313" key="10">
    <source>
        <dbReference type="EMBL" id="SEJ05532.1"/>
    </source>
</evidence>
<feature type="binding site" evidence="5">
    <location>
        <begin position="265"/>
        <end position="268"/>
    </location>
    <ligand>
        <name>pyridoxal 5'-phosphate</name>
        <dbReference type="ChEBI" id="CHEBI:597326"/>
    </ligand>
</feature>
<dbReference type="InterPro" id="IPR022644">
    <property type="entry name" value="De-COase2_N"/>
</dbReference>
<keyword evidence="4 5" id="KW-0456">Lyase</keyword>
<evidence type="ECO:0000256" key="5">
    <source>
        <dbReference type="HAMAP-Rule" id="MF_02120"/>
    </source>
</evidence>
<dbReference type="EMBL" id="FNYS01000010">
    <property type="protein sequence ID" value="SEJ05532.1"/>
    <property type="molecule type" value="Genomic_DNA"/>
</dbReference>
<dbReference type="AlphaFoldDB" id="A0A1H6VZA4"/>
<feature type="binding site" evidence="5">
    <location>
        <position position="227"/>
    </location>
    <ligand>
        <name>pyridoxal 5'-phosphate</name>
        <dbReference type="ChEBI" id="CHEBI:597326"/>
    </ligand>
</feature>
<dbReference type="HAMAP" id="MF_02120">
    <property type="entry name" value="LysA"/>
    <property type="match status" value="1"/>
</dbReference>
<feature type="binding site" evidence="5">
    <location>
        <position position="308"/>
    </location>
    <ligand>
        <name>substrate</name>
    </ligand>
</feature>
<evidence type="ECO:0000256" key="8">
    <source>
        <dbReference type="RuleBase" id="RU003738"/>
    </source>
</evidence>
<dbReference type="InterPro" id="IPR022657">
    <property type="entry name" value="De-COase2_CS"/>
</dbReference>
<dbReference type="GO" id="GO:0030170">
    <property type="term" value="F:pyridoxal phosphate binding"/>
    <property type="evidence" value="ECO:0007669"/>
    <property type="project" value="UniProtKB-UniRule"/>
</dbReference>
<evidence type="ECO:0000256" key="6">
    <source>
        <dbReference type="NCBIfam" id="TIGR01048"/>
    </source>
</evidence>
<dbReference type="SUPFAM" id="SSF51419">
    <property type="entry name" value="PLP-binding barrel"/>
    <property type="match status" value="1"/>
</dbReference>
<feature type="binding site" evidence="5">
    <location>
        <position position="369"/>
    </location>
    <ligand>
        <name>substrate</name>
    </ligand>
</feature>
<dbReference type="PRINTS" id="PR01181">
    <property type="entry name" value="DAPDCRBXLASE"/>
</dbReference>
<feature type="domain" description="Orn/DAP/Arg decarboxylase 2 N-terminal" evidence="9">
    <location>
        <begin position="33"/>
        <end position="272"/>
    </location>
</feature>
<dbReference type="GO" id="GO:0009089">
    <property type="term" value="P:lysine biosynthetic process via diaminopimelate"/>
    <property type="evidence" value="ECO:0007669"/>
    <property type="project" value="UniProtKB-UniRule"/>
</dbReference>
<dbReference type="PANTHER" id="PTHR43727:SF2">
    <property type="entry name" value="GROUP IV DECARBOXYLASE"/>
    <property type="match status" value="1"/>
</dbReference>
<dbReference type="InterPro" id="IPR029066">
    <property type="entry name" value="PLP-binding_barrel"/>
</dbReference>
<gene>
    <name evidence="5" type="primary">lysA</name>
    <name evidence="10" type="ORF">SAMN04488018_11092</name>
</gene>
<sequence>MMTKDIIKELEGAQTPLYYYDLPLLRETLSVAKSAADRFGYHIHYAIKANNNPRILREVSAKGFGADCVSGLEIERSIAEGFNPSDIVFAGVGKTDREILIGLENQIMSFNVESVQELEVIGELANKHQLKGRIALRINPNVDAKTHHYITTGLDENKFGIMKHELSKCIEIINANEYLELIGLHFHVGSQITDLNVFKSLCLKVNEWNEWFYERGHDVPVLNLGGGLGINYSEPDEEAIVNFSNFFYLFHEFLTVRSHQQIHFELGRSIIANCGTLVSRVLYIKEGIKKNFAILDAGMTELLRPALYQAYHKVELLSDKHTEESDTKEEVKYDVVGPICESSDCFGKDVLLPRLKRGDLIAVRSAGAYGEVMSSRYNLRQELEYFFKE</sequence>
<comment type="subunit">
    <text evidence="5">Homodimer.</text>
</comment>
<reference evidence="10 11" key="1">
    <citation type="submission" date="2016-10" db="EMBL/GenBank/DDBJ databases">
        <authorList>
            <person name="de Groot N.N."/>
        </authorList>
    </citation>
    <scope>NUCLEOTIDE SEQUENCE [LARGE SCALE GENOMIC DNA]</scope>
    <source>
        <strain evidence="10 11">DSM 23048</strain>
    </source>
</reference>
<protein>
    <recommendedName>
        <fullName evidence="5 6">Diaminopimelate decarboxylase</fullName>
        <shortName evidence="5">DAP decarboxylase</shortName>
        <shortName evidence="5">DAPDC</shortName>
        <ecNumber evidence="5 6">4.1.1.20</ecNumber>
    </recommendedName>
</protein>
<evidence type="ECO:0000256" key="2">
    <source>
        <dbReference type="ARBA" id="ARBA00022793"/>
    </source>
</evidence>
<dbReference type="NCBIfam" id="TIGR01048">
    <property type="entry name" value="lysA"/>
    <property type="match status" value="1"/>
</dbReference>
<dbReference type="Gene3D" id="3.20.20.10">
    <property type="entry name" value="Alanine racemase"/>
    <property type="match status" value="1"/>
</dbReference>
<evidence type="ECO:0000256" key="1">
    <source>
        <dbReference type="ARBA" id="ARBA00001933"/>
    </source>
</evidence>
<feature type="binding site" evidence="5">
    <location>
        <position position="369"/>
    </location>
    <ligand>
        <name>pyridoxal 5'-phosphate</name>
        <dbReference type="ChEBI" id="CHEBI:597326"/>
    </ligand>
</feature>
<dbReference type="Proteomes" id="UP000183077">
    <property type="component" value="Unassembled WGS sequence"/>
</dbReference>
<dbReference type="CDD" id="cd06828">
    <property type="entry name" value="PLPDE_III_DapDC"/>
    <property type="match status" value="1"/>
</dbReference>
<keyword evidence="3 5" id="KW-0663">Pyridoxal phosphate</keyword>
<accession>A0A1H6VZA4</accession>
<feature type="binding site" evidence="5">
    <location>
        <position position="304"/>
    </location>
    <ligand>
        <name>substrate</name>
    </ligand>
</feature>
<keyword evidence="2 5" id="KW-0210">Decarboxylase</keyword>
<dbReference type="SUPFAM" id="SSF50621">
    <property type="entry name" value="Alanine racemase C-terminal domain-like"/>
    <property type="match status" value="1"/>
</dbReference>
<keyword evidence="5 8" id="KW-0457">Lysine biosynthesis</keyword>
<feature type="modified residue" description="N6-(pyridoxal phosphate)lysine" evidence="5 7">
    <location>
        <position position="48"/>
    </location>
</feature>
<comment type="function">
    <text evidence="5">Specifically catalyzes the decarboxylation of meso-diaminopimelate (meso-DAP) to L-lysine.</text>
</comment>
<evidence type="ECO:0000313" key="11">
    <source>
        <dbReference type="Proteomes" id="UP000183077"/>
    </source>
</evidence>
<dbReference type="PROSITE" id="PS00878">
    <property type="entry name" value="ODR_DC_2_1"/>
    <property type="match status" value="1"/>
</dbReference>
<dbReference type="InterPro" id="IPR009006">
    <property type="entry name" value="Ala_racemase/Decarboxylase_C"/>
</dbReference>
<feature type="active site" description="Proton donor" evidence="7">
    <location>
        <position position="340"/>
    </location>
</feature>
<organism evidence="10 11">
    <name type="scientific">Myroides marinus</name>
    <dbReference type="NCBI Taxonomy" id="703342"/>
    <lineage>
        <taxon>Bacteria</taxon>
        <taxon>Pseudomonadati</taxon>
        <taxon>Bacteroidota</taxon>
        <taxon>Flavobacteriia</taxon>
        <taxon>Flavobacteriales</taxon>
        <taxon>Flavobacteriaceae</taxon>
        <taxon>Myroides</taxon>
    </lineage>
</organism>
<evidence type="ECO:0000259" key="9">
    <source>
        <dbReference type="Pfam" id="PF02784"/>
    </source>
</evidence>
<dbReference type="UniPathway" id="UPA00034">
    <property type="reaction ID" value="UER00027"/>
</dbReference>
<dbReference type="PROSITE" id="PS00879">
    <property type="entry name" value="ODR_DC_2_2"/>
    <property type="match status" value="1"/>
</dbReference>
<name>A0A1H6VZA4_9FLAO</name>
<comment type="similarity">
    <text evidence="5">Belongs to the Orn/Lys/Arg decarboxylase class-II family. LysA subfamily.</text>
</comment>
<dbReference type="InterPro" id="IPR002986">
    <property type="entry name" value="DAP_deCOOHase_LysA"/>
</dbReference>
<evidence type="ECO:0000256" key="7">
    <source>
        <dbReference type="PIRSR" id="PIRSR600183-50"/>
    </source>
</evidence>
<keyword evidence="5" id="KW-0028">Amino-acid biosynthesis</keyword>
<feature type="binding site" evidence="5">
    <location>
        <position position="341"/>
    </location>
    <ligand>
        <name>substrate</name>
    </ligand>
</feature>
<proteinExistence type="inferred from homology"/>
<comment type="catalytic activity">
    <reaction evidence="5 8">
        <text>meso-2,6-diaminopimelate + H(+) = L-lysine + CO2</text>
        <dbReference type="Rhea" id="RHEA:15101"/>
        <dbReference type="ChEBI" id="CHEBI:15378"/>
        <dbReference type="ChEBI" id="CHEBI:16526"/>
        <dbReference type="ChEBI" id="CHEBI:32551"/>
        <dbReference type="ChEBI" id="CHEBI:57791"/>
        <dbReference type="EC" id="4.1.1.20"/>
    </reaction>
</comment>
<dbReference type="PRINTS" id="PR01179">
    <property type="entry name" value="ODADCRBXLASE"/>
</dbReference>
<dbReference type="GO" id="GO:0008836">
    <property type="term" value="F:diaminopimelate decarboxylase activity"/>
    <property type="evidence" value="ECO:0007669"/>
    <property type="project" value="UniProtKB-UniRule"/>
</dbReference>
<evidence type="ECO:0000256" key="4">
    <source>
        <dbReference type="ARBA" id="ARBA00023239"/>
    </source>
</evidence>
<dbReference type="InterPro" id="IPR022653">
    <property type="entry name" value="De-COase2_pyr-phos_BS"/>
</dbReference>
<evidence type="ECO:0000256" key="3">
    <source>
        <dbReference type="ARBA" id="ARBA00022898"/>
    </source>
</evidence>
<dbReference type="PANTHER" id="PTHR43727">
    <property type="entry name" value="DIAMINOPIMELATE DECARBOXYLASE"/>
    <property type="match status" value="1"/>
</dbReference>